<organism evidence="3 4">
    <name type="scientific">Luteibaculum oceani</name>
    <dbReference type="NCBI Taxonomy" id="1294296"/>
    <lineage>
        <taxon>Bacteria</taxon>
        <taxon>Pseudomonadati</taxon>
        <taxon>Bacteroidota</taxon>
        <taxon>Flavobacteriia</taxon>
        <taxon>Flavobacteriales</taxon>
        <taxon>Luteibaculaceae</taxon>
        <taxon>Luteibaculum</taxon>
    </lineage>
</organism>
<gene>
    <name evidence="3" type="ORF">FRX97_00290</name>
</gene>
<comment type="caution">
    <text evidence="3">The sequence shown here is derived from an EMBL/GenBank/DDBJ whole genome shotgun (WGS) entry which is preliminary data.</text>
</comment>
<dbReference type="Pfam" id="PF00581">
    <property type="entry name" value="Rhodanese"/>
    <property type="match status" value="1"/>
</dbReference>
<dbReference type="RefSeq" id="WP_147012196.1">
    <property type="nucleotide sequence ID" value="NZ_VORB01000001.1"/>
</dbReference>
<keyword evidence="1" id="KW-0732">Signal</keyword>
<dbReference type="CDD" id="cd00158">
    <property type="entry name" value="RHOD"/>
    <property type="match status" value="1"/>
</dbReference>
<evidence type="ECO:0000259" key="2">
    <source>
        <dbReference type="PROSITE" id="PS50206"/>
    </source>
</evidence>
<reference evidence="3 4" key="1">
    <citation type="submission" date="2019-08" db="EMBL/GenBank/DDBJ databases">
        <title>Genome of Luteibaculum oceani JCM 18817.</title>
        <authorList>
            <person name="Bowman J.P."/>
        </authorList>
    </citation>
    <scope>NUCLEOTIDE SEQUENCE [LARGE SCALE GENOMIC DNA]</scope>
    <source>
        <strain evidence="3 4">JCM 18817</strain>
    </source>
</reference>
<protein>
    <submittedName>
        <fullName evidence="3">Rhodanese-like domain-containing protein</fullName>
    </submittedName>
</protein>
<feature type="domain" description="Rhodanese" evidence="2">
    <location>
        <begin position="35"/>
        <end position="125"/>
    </location>
</feature>
<dbReference type="Proteomes" id="UP000321168">
    <property type="component" value="Unassembled WGS sequence"/>
</dbReference>
<dbReference type="InterPro" id="IPR001763">
    <property type="entry name" value="Rhodanese-like_dom"/>
</dbReference>
<dbReference type="EMBL" id="VORB01000001">
    <property type="protein sequence ID" value="TXC85096.1"/>
    <property type="molecule type" value="Genomic_DNA"/>
</dbReference>
<dbReference type="Gene3D" id="3.40.250.10">
    <property type="entry name" value="Rhodanese-like domain"/>
    <property type="match status" value="1"/>
</dbReference>
<feature type="signal peptide" evidence="1">
    <location>
        <begin position="1"/>
        <end position="19"/>
    </location>
</feature>
<feature type="chain" id="PRO_5022671088" evidence="1">
    <location>
        <begin position="20"/>
        <end position="126"/>
    </location>
</feature>
<sequence length="126" mass="14175">MKKYLFFILILGLNLSACAQNEVLEPKVFIENFKTHENAVLLDVRTPEEWNQGIIEGAKMINFFSPAFEAELKKLNKEQAVYVYCKSGGRSGKTAAKLKTLGFTEVYDLSGGITAWRDQDLPTVKP</sequence>
<dbReference type="AlphaFoldDB" id="A0A5C6VL61"/>
<evidence type="ECO:0000313" key="4">
    <source>
        <dbReference type="Proteomes" id="UP000321168"/>
    </source>
</evidence>
<proteinExistence type="predicted"/>
<dbReference type="InterPro" id="IPR036873">
    <property type="entry name" value="Rhodanese-like_dom_sf"/>
</dbReference>
<dbReference type="OrthoDB" id="9808735at2"/>
<dbReference type="PROSITE" id="PS50206">
    <property type="entry name" value="RHODANESE_3"/>
    <property type="match status" value="1"/>
</dbReference>
<dbReference type="SUPFAM" id="SSF52821">
    <property type="entry name" value="Rhodanese/Cell cycle control phosphatase"/>
    <property type="match status" value="1"/>
</dbReference>
<accession>A0A5C6VL61</accession>
<dbReference type="SMART" id="SM00450">
    <property type="entry name" value="RHOD"/>
    <property type="match status" value="1"/>
</dbReference>
<dbReference type="PANTHER" id="PTHR43031:SF1">
    <property type="entry name" value="PYRIDINE NUCLEOTIDE-DISULPHIDE OXIDOREDUCTASE"/>
    <property type="match status" value="1"/>
</dbReference>
<keyword evidence="4" id="KW-1185">Reference proteome</keyword>
<evidence type="ECO:0000313" key="3">
    <source>
        <dbReference type="EMBL" id="TXC85096.1"/>
    </source>
</evidence>
<name>A0A5C6VL61_9FLAO</name>
<dbReference type="InterPro" id="IPR050229">
    <property type="entry name" value="GlpE_sulfurtransferase"/>
</dbReference>
<dbReference type="PANTHER" id="PTHR43031">
    <property type="entry name" value="FAD-DEPENDENT OXIDOREDUCTASE"/>
    <property type="match status" value="1"/>
</dbReference>
<evidence type="ECO:0000256" key="1">
    <source>
        <dbReference type="SAM" id="SignalP"/>
    </source>
</evidence>